<name>A0ABN1JWX8_9BURK</name>
<feature type="chain" id="PRO_5047080512" evidence="1">
    <location>
        <begin position="24"/>
        <end position="42"/>
    </location>
</feature>
<feature type="signal peptide" evidence="1">
    <location>
        <begin position="1"/>
        <end position="23"/>
    </location>
</feature>
<gene>
    <name evidence="2" type="ORF">GCM10009107_17640</name>
</gene>
<sequence length="42" mass="4312">MKSRFLKLSAAIALATLSTVALAANACCGDLACCLQHLVCCL</sequence>
<evidence type="ECO:0000313" key="3">
    <source>
        <dbReference type="Proteomes" id="UP001500279"/>
    </source>
</evidence>
<evidence type="ECO:0000313" key="2">
    <source>
        <dbReference type="EMBL" id="GAA0748320.1"/>
    </source>
</evidence>
<protein>
    <submittedName>
        <fullName evidence="2">Uncharacterized protein</fullName>
    </submittedName>
</protein>
<keyword evidence="1" id="KW-0732">Signal</keyword>
<accession>A0ABN1JWX8</accession>
<reference evidence="2 3" key="1">
    <citation type="journal article" date="2019" name="Int. J. Syst. Evol. Microbiol.">
        <title>The Global Catalogue of Microorganisms (GCM) 10K type strain sequencing project: providing services to taxonomists for standard genome sequencing and annotation.</title>
        <authorList>
            <consortium name="The Broad Institute Genomics Platform"/>
            <consortium name="The Broad Institute Genome Sequencing Center for Infectious Disease"/>
            <person name="Wu L."/>
            <person name="Ma J."/>
        </authorList>
    </citation>
    <scope>NUCLEOTIDE SEQUENCE [LARGE SCALE GENOMIC DNA]</scope>
    <source>
        <strain evidence="2 3">JCM 15503</strain>
    </source>
</reference>
<dbReference type="RefSeq" id="WP_259372459.1">
    <property type="nucleotide sequence ID" value="NZ_BAAAEW010000008.1"/>
</dbReference>
<comment type="caution">
    <text evidence="2">The sequence shown here is derived from an EMBL/GenBank/DDBJ whole genome shotgun (WGS) entry which is preliminary data.</text>
</comment>
<organism evidence="2 3">
    <name type="scientific">Ideonella azotifigens</name>
    <dbReference type="NCBI Taxonomy" id="513160"/>
    <lineage>
        <taxon>Bacteria</taxon>
        <taxon>Pseudomonadati</taxon>
        <taxon>Pseudomonadota</taxon>
        <taxon>Betaproteobacteria</taxon>
        <taxon>Burkholderiales</taxon>
        <taxon>Sphaerotilaceae</taxon>
        <taxon>Ideonella</taxon>
    </lineage>
</organism>
<dbReference type="Proteomes" id="UP001500279">
    <property type="component" value="Unassembled WGS sequence"/>
</dbReference>
<dbReference type="EMBL" id="BAAAEW010000008">
    <property type="protein sequence ID" value="GAA0748320.1"/>
    <property type="molecule type" value="Genomic_DNA"/>
</dbReference>
<keyword evidence="3" id="KW-1185">Reference proteome</keyword>
<evidence type="ECO:0000256" key="1">
    <source>
        <dbReference type="SAM" id="SignalP"/>
    </source>
</evidence>
<proteinExistence type="predicted"/>